<dbReference type="Proteomes" id="UP000261080">
    <property type="component" value="Unassembled WGS sequence"/>
</dbReference>
<dbReference type="AlphaFoldDB" id="A0A3E3JYR8"/>
<proteinExistence type="predicted"/>
<dbReference type="EMBL" id="QVLX01000013">
    <property type="protein sequence ID" value="RGE84638.1"/>
    <property type="molecule type" value="Genomic_DNA"/>
</dbReference>
<accession>A0A3E3JYR8</accession>
<dbReference type="OrthoDB" id="2624539at2"/>
<evidence type="ECO:0000313" key="1">
    <source>
        <dbReference type="EMBL" id="RGE84638.1"/>
    </source>
</evidence>
<protein>
    <recommendedName>
        <fullName evidence="3">BtrH N-terminal domain-containing protein</fullName>
    </recommendedName>
</protein>
<comment type="caution">
    <text evidence="1">The sequence shown here is derived from an EMBL/GenBank/DDBJ whole genome shotgun (WGS) entry which is preliminary data.</text>
</comment>
<reference evidence="1 2" key="1">
    <citation type="submission" date="2018-08" db="EMBL/GenBank/DDBJ databases">
        <title>A genome reference for cultivated species of the human gut microbiota.</title>
        <authorList>
            <person name="Zou Y."/>
            <person name="Xue W."/>
            <person name="Luo G."/>
        </authorList>
    </citation>
    <scope>NUCLEOTIDE SEQUENCE [LARGE SCALE GENOMIC DNA]</scope>
    <source>
        <strain evidence="1 2">AF37-2AT</strain>
    </source>
</reference>
<dbReference type="GeneID" id="97194546"/>
<keyword evidence="2" id="KW-1185">Reference proteome</keyword>
<evidence type="ECO:0008006" key="3">
    <source>
        <dbReference type="Google" id="ProtNLM"/>
    </source>
</evidence>
<evidence type="ECO:0000313" key="2">
    <source>
        <dbReference type="Proteomes" id="UP000261080"/>
    </source>
</evidence>
<dbReference type="RefSeq" id="WP_024734089.1">
    <property type="nucleotide sequence ID" value="NZ_CP094681.1"/>
</dbReference>
<organism evidence="1 2">
    <name type="scientific">Sellimonas intestinalis</name>
    <dbReference type="NCBI Taxonomy" id="1653434"/>
    <lineage>
        <taxon>Bacteria</taxon>
        <taxon>Bacillati</taxon>
        <taxon>Bacillota</taxon>
        <taxon>Clostridia</taxon>
        <taxon>Lachnospirales</taxon>
        <taxon>Lachnospiraceae</taxon>
        <taxon>Sellimonas</taxon>
    </lineage>
</organism>
<name>A0A3E3JYR8_9FIRM</name>
<sequence>MKKILPYKYPEITSWTWTAGNFAILGNYSNATAWLYSNFAQLFCERYDKWVSVHYIPHLDVFSNNPFFQSSLLSRELISELNIDIISFVKKCIELNYYIYCKVDEGGMRGKNRFLHELMVFGYDDASETLQIADFTFSNSQKYMFSSTTYEKFRKAYESVMLEEDDMQDGIGGDGGILIFKVNDEYEYEFNQQLLITSLKDYLNGTDSGSNYRTYDLNKASSFSKGLRDVCYGINIYKEIMRYYKEVATGSNKFYIQPLHVLYDHKVLMVDRIKYLREQKNIDISKSVTEDFLKLMKKVEIIRNMGVKYWINKDTKILEKIVKNLDAIMEEDKKVTKRFLFELQK</sequence>
<gene>
    <name evidence="1" type="ORF">DW016_14955</name>
</gene>